<comment type="caution">
    <text evidence="9">The sequence shown here is derived from an EMBL/GenBank/DDBJ whole genome shotgun (WGS) entry which is preliminary data.</text>
</comment>
<dbReference type="EMBL" id="JBHSAT010000021">
    <property type="protein sequence ID" value="MFC3877933.1"/>
    <property type="molecule type" value="Genomic_DNA"/>
</dbReference>
<dbReference type="InterPro" id="IPR026444">
    <property type="entry name" value="Secre_tail"/>
</dbReference>
<dbReference type="PROSITE" id="PS51892">
    <property type="entry name" value="SUBTILASE"/>
    <property type="match status" value="1"/>
</dbReference>
<evidence type="ECO:0000256" key="4">
    <source>
        <dbReference type="ARBA" id="ARBA00022801"/>
    </source>
</evidence>
<keyword evidence="4 9" id="KW-0378">Hydrolase</keyword>
<keyword evidence="3" id="KW-0732">Signal</keyword>
<comment type="similarity">
    <text evidence="1 6">Belongs to the peptidase S8 family.</text>
</comment>
<dbReference type="InterPro" id="IPR000209">
    <property type="entry name" value="Peptidase_S8/S53_dom"/>
</dbReference>
<accession>A0ABV8AIQ8</accession>
<feature type="domain" description="Peptidase S8/S53" evidence="7">
    <location>
        <begin position="150"/>
        <end position="399"/>
    </location>
</feature>
<evidence type="ECO:0000313" key="10">
    <source>
        <dbReference type="Proteomes" id="UP001595812"/>
    </source>
</evidence>
<dbReference type="PRINTS" id="PR00723">
    <property type="entry name" value="SUBTILISIN"/>
</dbReference>
<keyword evidence="2" id="KW-0645">Protease</keyword>
<dbReference type="PROSITE" id="PS00138">
    <property type="entry name" value="SUBTILASE_SER"/>
    <property type="match status" value="1"/>
</dbReference>
<evidence type="ECO:0000256" key="2">
    <source>
        <dbReference type="ARBA" id="ARBA00022670"/>
    </source>
</evidence>
<organism evidence="9 10">
    <name type="scientific">Winogradskyella maritima</name>
    <dbReference type="NCBI Taxonomy" id="1517766"/>
    <lineage>
        <taxon>Bacteria</taxon>
        <taxon>Pseudomonadati</taxon>
        <taxon>Bacteroidota</taxon>
        <taxon>Flavobacteriia</taxon>
        <taxon>Flavobacteriales</taxon>
        <taxon>Flavobacteriaceae</taxon>
        <taxon>Winogradskyella</taxon>
    </lineage>
</organism>
<dbReference type="InterPro" id="IPR051048">
    <property type="entry name" value="Peptidase_S8/S53_subtilisin"/>
</dbReference>
<dbReference type="Gene3D" id="3.40.50.200">
    <property type="entry name" value="Peptidase S8/S53 domain"/>
    <property type="match status" value="1"/>
</dbReference>
<dbReference type="InterPro" id="IPR008979">
    <property type="entry name" value="Galactose-bd-like_sf"/>
</dbReference>
<dbReference type="GO" id="GO:0016787">
    <property type="term" value="F:hydrolase activity"/>
    <property type="evidence" value="ECO:0007669"/>
    <property type="project" value="UniProtKB-KW"/>
</dbReference>
<evidence type="ECO:0000259" key="7">
    <source>
        <dbReference type="Pfam" id="PF00082"/>
    </source>
</evidence>
<dbReference type="InterPro" id="IPR036852">
    <property type="entry name" value="Peptidase_S8/S53_dom_sf"/>
</dbReference>
<comment type="caution">
    <text evidence="6">Lacks conserved residue(s) required for the propagation of feature annotation.</text>
</comment>
<dbReference type="SUPFAM" id="SSF49785">
    <property type="entry name" value="Galactose-binding domain-like"/>
    <property type="match status" value="1"/>
</dbReference>
<reference evidence="10" key="1">
    <citation type="journal article" date="2019" name="Int. J. Syst. Evol. Microbiol.">
        <title>The Global Catalogue of Microorganisms (GCM) 10K type strain sequencing project: providing services to taxonomists for standard genome sequencing and annotation.</title>
        <authorList>
            <consortium name="The Broad Institute Genomics Platform"/>
            <consortium name="The Broad Institute Genome Sequencing Center for Infectious Disease"/>
            <person name="Wu L."/>
            <person name="Ma J."/>
        </authorList>
    </citation>
    <scope>NUCLEOTIDE SEQUENCE [LARGE SCALE GENOMIC DNA]</scope>
    <source>
        <strain evidence="10">CECT 8979</strain>
    </source>
</reference>
<dbReference type="Proteomes" id="UP001595812">
    <property type="component" value="Unassembled WGS sequence"/>
</dbReference>
<evidence type="ECO:0000313" key="9">
    <source>
        <dbReference type="EMBL" id="MFC3877933.1"/>
    </source>
</evidence>
<dbReference type="Pfam" id="PF18962">
    <property type="entry name" value="Por_Secre_tail"/>
    <property type="match status" value="1"/>
</dbReference>
<keyword evidence="10" id="KW-1185">Reference proteome</keyword>
<name>A0ABV8AIQ8_9FLAO</name>
<gene>
    <name evidence="9" type="ORF">ACFOSX_11915</name>
</gene>
<evidence type="ECO:0000256" key="3">
    <source>
        <dbReference type="ARBA" id="ARBA00022729"/>
    </source>
</evidence>
<evidence type="ECO:0000256" key="6">
    <source>
        <dbReference type="PROSITE-ProRule" id="PRU01240"/>
    </source>
</evidence>
<dbReference type="SUPFAM" id="SSF52743">
    <property type="entry name" value="Subtilisin-like"/>
    <property type="match status" value="1"/>
</dbReference>
<dbReference type="RefSeq" id="WP_386101292.1">
    <property type="nucleotide sequence ID" value="NZ_JBHSAT010000021.1"/>
</dbReference>
<sequence>MFRKYIVVIFLLHFGISISGQTETERKEIISTYDKNLNSEVTNYLALQNQLRKDRINNYLSGLSAQQMESIDVSNIRDISREGKPMYYVSFNDDSAQTIRANALHPGGALNLNLTGQGITAGLWEAEDGYPQQFHLDLNGRINIIDGGGAVNFHATHVAGTIISSGNNSASNSGRGIAYNASLNAYTSDNDNLEMSIAASAGLLLSNHSYGFRADNLPQYQFGKYTQGESLALDITTSTYPYYLPVVSAGNDRNNTIQPGGYNYLENNGFDLLTGLSTAKNGITSAAVNEVQNYTGPFSVQMSSFSNWGPTDDGRIKPDISSQGVNVLSTSNSSLTGYGNSSGTSMSAPAITGLLILLQEHYNNINSQFMLAATVKGLLLHTADETGVFKGPDYRFGWGLANGEKAALAISNNNSSSYIEESTLLNLETKTFDVVANGAEPLMVSLSWTDPAPNATFFGGGYATAVDDATPVLVNDLDIKLTKDGVDSFPWKLGLPASLGQAASRNTTNDVDNFEKVEVDSPSVGDTYTVTINHKGVLDGAQQNYSIIVTGGSLATLSANDISLLENSFKVYPIPAQNIINTYNGSAYEIEGYKIYDAMGRLALHGKFEELIGYNTIDIGKLNNGVYFIEINTDIGILTKRIIKAL</sequence>
<proteinExistence type="inferred from homology"/>
<evidence type="ECO:0000256" key="1">
    <source>
        <dbReference type="ARBA" id="ARBA00011073"/>
    </source>
</evidence>
<dbReference type="Gene3D" id="2.60.120.380">
    <property type="match status" value="1"/>
</dbReference>
<dbReference type="Pfam" id="PF00082">
    <property type="entry name" value="Peptidase_S8"/>
    <property type="match status" value="1"/>
</dbReference>
<dbReference type="PANTHER" id="PTHR43399">
    <property type="entry name" value="SUBTILISIN-RELATED"/>
    <property type="match status" value="1"/>
</dbReference>
<dbReference type="PANTHER" id="PTHR43399:SF4">
    <property type="entry name" value="CELL WALL-ASSOCIATED PROTEASE"/>
    <property type="match status" value="1"/>
</dbReference>
<dbReference type="EC" id="3.4.-.-" evidence="9"/>
<evidence type="ECO:0000256" key="5">
    <source>
        <dbReference type="ARBA" id="ARBA00022825"/>
    </source>
</evidence>
<dbReference type="NCBIfam" id="TIGR04183">
    <property type="entry name" value="Por_Secre_tail"/>
    <property type="match status" value="1"/>
</dbReference>
<keyword evidence="5" id="KW-0720">Serine protease</keyword>
<dbReference type="InterPro" id="IPR023828">
    <property type="entry name" value="Peptidase_S8_Ser-AS"/>
</dbReference>
<dbReference type="InterPro" id="IPR015500">
    <property type="entry name" value="Peptidase_S8_subtilisin-rel"/>
</dbReference>
<protein>
    <submittedName>
        <fullName evidence="9">S8 family peptidase</fullName>
        <ecNumber evidence="9">3.4.-.-</ecNumber>
    </submittedName>
</protein>
<evidence type="ECO:0000259" key="8">
    <source>
        <dbReference type="Pfam" id="PF18962"/>
    </source>
</evidence>
<feature type="domain" description="Secretion system C-terminal sorting" evidence="8">
    <location>
        <begin position="571"/>
        <end position="643"/>
    </location>
</feature>